<sequence>MGKVIHYNKFIQQFSQLSARLTQEGHALQVVKSKVAQRQSCQENWINCLCHPSQWYSSSMPSEPALERTSPNHQIFIGYLPIILRLIYLQLSPVIIQGTTICLSLNVTTTTEDMTMKNESSIVDAEDVIPHPSRGRIVNGEATHISQTPWQMAPPQGS</sequence>
<evidence type="ECO:0000313" key="2">
    <source>
        <dbReference type="WBParaSite" id="nRc.2.0.1.t39394-RA"/>
    </source>
</evidence>
<dbReference type="Proteomes" id="UP000887565">
    <property type="component" value="Unplaced"/>
</dbReference>
<evidence type="ECO:0000313" key="1">
    <source>
        <dbReference type="Proteomes" id="UP000887565"/>
    </source>
</evidence>
<dbReference type="AlphaFoldDB" id="A0A915KMX7"/>
<name>A0A915KMX7_ROMCU</name>
<proteinExistence type="predicted"/>
<reference evidence="2" key="1">
    <citation type="submission" date="2022-11" db="UniProtKB">
        <authorList>
            <consortium name="WormBaseParasite"/>
        </authorList>
    </citation>
    <scope>IDENTIFICATION</scope>
</reference>
<accession>A0A915KMX7</accession>
<dbReference type="WBParaSite" id="nRc.2.0.1.t39394-RA">
    <property type="protein sequence ID" value="nRc.2.0.1.t39394-RA"/>
    <property type="gene ID" value="nRc.2.0.1.g39394"/>
</dbReference>
<keyword evidence="1" id="KW-1185">Reference proteome</keyword>
<organism evidence="1 2">
    <name type="scientific">Romanomermis culicivorax</name>
    <name type="common">Nematode worm</name>
    <dbReference type="NCBI Taxonomy" id="13658"/>
    <lineage>
        <taxon>Eukaryota</taxon>
        <taxon>Metazoa</taxon>
        <taxon>Ecdysozoa</taxon>
        <taxon>Nematoda</taxon>
        <taxon>Enoplea</taxon>
        <taxon>Dorylaimia</taxon>
        <taxon>Mermithida</taxon>
        <taxon>Mermithoidea</taxon>
        <taxon>Mermithidae</taxon>
        <taxon>Romanomermis</taxon>
    </lineage>
</organism>
<protein>
    <submittedName>
        <fullName evidence="2">Uncharacterized protein</fullName>
    </submittedName>
</protein>